<reference evidence="3" key="1">
    <citation type="journal article" date="2019" name="Int. J. Syst. Evol. Microbiol.">
        <title>The Global Catalogue of Microorganisms (GCM) 10K type strain sequencing project: providing services to taxonomists for standard genome sequencing and annotation.</title>
        <authorList>
            <consortium name="The Broad Institute Genomics Platform"/>
            <consortium name="The Broad Institute Genome Sequencing Center for Infectious Disease"/>
            <person name="Wu L."/>
            <person name="Ma J."/>
        </authorList>
    </citation>
    <scope>NUCLEOTIDE SEQUENCE [LARGE SCALE GENOMIC DNA]</scope>
    <source>
        <strain evidence="3">CGMCC 1.15480</strain>
    </source>
</reference>
<protein>
    <recommendedName>
        <fullName evidence="4">Tetratricopeptide repeat protein</fullName>
    </recommendedName>
</protein>
<evidence type="ECO:0000256" key="1">
    <source>
        <dbReference type="SAM" id="MobiDB-lite"/>
    </source>
</evidence>
<organism evidence="2 3">
    <name type="scientific">Tersicoccus solisilvae</name>
    <dbReference type="NCBI Taxonomy" id="1882339"/>
    <lineage>
        <taxon>Bacteria</taxon>
        <taxon>Bacillati</taxon>
        <taxon>Actinomycetota</taxon>
        <taxon>Actinomycetes</taxon>
        <taxon>Micrococcales</taxon>
        <taxon>Micrococcaceae</taxon>
        <taxon>Tersicoccus</taxon>
    </lineage>
</organism>
<accession>A0ABQ1NYV4</accession>
<evidence type="ECO:0008006" key="4">
    <source>
        <dbReference type="Google" id="ProtNLM"/>
    </source>
</evidence>
<gene>
    <name evidence="2" type="ORF">GCM10011512_10800</name>
</gene>
<comment type="caution">
    <text evidence="2">The sequence shown here is derived from an EMBL/GenBank/DDBJ whole genome shotgun (WGS) entry which is preliminary data.</text>
</comment>
<name>A0ABQ1NYV4_9MICC</name>
<proteinExistence type="predicted"/>
<keyword evidence="3" id="KW-1185">Reference proteome</keyword>
<evidence type="ECO:0000313" key="3">
    <source>
        <dbReference type="Proteomes" id="UP000597761"/>
    </source>
</evidence>
<dbReference type="RefSeq" id="WP_229659791.1">
    <property type="nucleotide sequence ID" value="NZ_BMJI01000004.1"/>
</dbReference>
<feature type="region of interest" description="Disordered" evidence="1">
    <location>
        <begin position="146"/>
        <end position="167"/>
    </location>
</feature>
<dbReference type="EMBL" id="BMJI01000004">
    <property type="protein sequence ID" value="GGC85762.1"/>
    <property type="molecule type" value="Genomic_DNA"/>
</dbReference>
<sequence length="167" mass="17332">MTADPVMAAVLHAVGVGQAGDRAAARRALESLWTELGPDGDALHRCTLAHFLADLMDDPASALDWDLRALAAADAVTEDRAHRHHAGLDIAAFAPSLHLNAADDHRRLGDVDAAREHLAAARAAASRLPEGPYGDGVRTAIDEVADAVDRGDTTERSSAPGARPGAG</sequence>
<dbReference type="Proteomes" id="UP000597761">
    <property type="component" value="Unassembled WGS sequence"/>
</dbReference>
<evidence type="ECO:0000313" key="2">
    <source>
        <dbReference type="EMBL" id="GGC85762.1"/>
    </source>
</evidence>